<evidence type="ECO:0000313" key="3">
    <source>
        <dbReference type="Proteomes" id="UP000799771"/>
    </source>
</evidence>
<feature type="transmembrane region" description="Helical" evidence="1">
    <location>
        <begin position="53"/>
        <end position="72"/>
    </location>
</feature>
<keyword evidence="3" id="KW-1185">Reference proteome</keyword>
<protein>
    <submittedName>
        <fullName evidence="2">Uncharacterized protein</fullName>
    </submittedName>
</protein>
<sequence>MRVKYAILTARQPVLFALETNLEFVSGFAVIVVLAIIAVLVVFVILGIHIFRVVGYCTILATEFFAVFNAVWDRIFKITRIQIYKSPSCMAWSSTFHASSGCGGGIIAAGRESKTKLNDVVRTTEHGFLALRSRANNNLIPKDTPTL</sequence>
<proteinExistence type="predicted"/>
<keyword evidence="1" id="KW-0472">Membrane</keyword>
<name>A0A6A6AAU9_9PLEO</name>
<dbReference type="AlphaFoldDB" id="A0A6A6AAU9"/>
<gene>
    <name evidence="2" type="ORF">P153DRAFT_358134</name>
</gene>
<keyword evidence="1" id="KW-0812">Transmembrane</keyword>
<reference evidence="2" key="1">
    <citation type="journal article" date="2020" name="Stud. Mycol.">
        <title>101 Dothideomycetes genomes: a test case for predicting lifestyles and emergence of pathogens.</title>
        <authorList>
            <person name="Haridas S."/>
            <person name="Albert R."/>
            <person name="Binder M."/>
            <person name="Bloem J."/>
            <person name="Labutti K."/>
            <person name="Salamov A."/>
            <person name="Andreopoulos B."/>
            <person name="Baker S."/>
            <person name="Barry K."/>
            <person name="Bills G."/>
            <person name="Bluhm B."/>
            <person name="Cannon C."/>
            <person name="Castanera R."/>
            <person name="Culley D."/>
            <person name="Daum C."/>
            <person name="Ezra D."/>
            <person name="Gonzalez J."/>
            <person name="Henrissat B."/>
            <person name="Kuo A."/>
            <person name="Liang C."/>
            <person name="Lipzen A."/>
            <person name="Lutzoni F."/>
            <person name="Magnuson J."/>
            <person name="Mondo S."/>
            <person name="Nolan M."/>
            <person name="Ohm R."/>
            <person name="Pangilinan J."/>
            <person name="Park H.-J."/>
            <person name="Ramirez L."/>
            <person name="Alfaro M."/>
            <person name="Sun H."/>
            <person name="Tritt A."/>
            <person name="Yoshinaga Y."/>
            <person name="Zwiers L.-H."/>
            <person name="Turgeon B."/>
            <person name="Goodwin S."/>
            <person name="Spatafora J."/>
            <person name="Crous P."/>
            <person name="Grigoriev I."/>
        </authorList>
    </citation>
    <scope>NUCLEOTIDE SEQUENCE</scope>
    <source>
        <strain evidence="2">CBS 119687</strain>
    </source>
</reference>
<dbReference type="EMBL" id="ML977509">
    <property type="protein sequence ID" value="KAF2127987.1"/>
    <property type="molecule type" value="Genomic_DNA"/>
</dbReference>
<organism evidence="2 3">
    <name type="scientific">Dothidotthia symphoricarpi CBS 119687</name>
    <dbReference type="NCBI Taxonomy" id="1392245"/>
    <lineage>
        <taxon>Eukaryota</taxon>
        <taxon>Fungi</taxon>
        <taxon>Dikarya</taxon>
        <taxon>Ascomycota</taxon>
        <taxon>Pezizomycotina</taxon>
        <taxon>Dothideomycetes</taxon>
        <taxon>Pleosporomycetidae</taxon>
        <taxon>Pleosporales</taxon>
        <taxon>Dothidotthiaceae</taxon>
        <taxon>Dothidotthia</taxon>
    </lineage>
</organism>
<accession>A0A6A6AAU9</accession>
<keyword evidence="1" id="KW-1133">Transmembrane helix</keyword>
<dbReference type="GeneID" id="54407203"/>
<evidence type="ECO:0000313" key="2">
    <source>
        <dbReference type="EMBL" id="KAF2127987.1"/>
    </source>
</evidence>
<feature type="transmembrane region" description="Helical" evidence="1">
    <location>
        <begin position="24"/>
        <end position="46"/>
    </location>
</feature>
<dbReference type="Proteomes" id="UP000799771">
    <property type="component" value="Unassembled WGS sequence"/>
</dbReference>
<dbReference type="RefSeq" id="XP_033522376.1">
    <property type="nucleotide sequence ID" value="XM_033666771.1"/>
</dbReference>
<evidence type="ECO:0000256" key="1">
    <source>
        <dbReference type="SAM" id="Phobius"/>
    </source>
</evidence>